<dbReference type="PIRSF" id="PIRSF020481">
    <property type="entry name" value="BAP"/>
    <property type="match status" value="1"/>
</dbReference>
<dbReference type="AlphaFoldDB" id="A0A285VRF8"/>
<feature type="domain" description="Baseplate J-like central" evidence="1">
    <location>
        <begin position="138"/>
        <end position="210"/>
    </location>
</feature>
<evidence type="ECO:0000259" key="1">
    <source>
        <dbReference type="Pfam" id="PF26078"/>
    </source>
</evidence>
<sequence length="301" mass="32787">MSSPIDLSQLPAPTVIESLDYETILAERKARLVALYPEAEQAGIAETLELESEPLTKFLEESAYRELLLRQQQNERAKALLLAYAAGPELDHIGVTYYMTERLLLDEGDPDAVPPVDPTYEGDADYLRRILLAHDAFSTAGSRQSYQYYALSADPMVRDADAVRPLPGVVQVYVLSREDDGEASLALVDTVEKALSAETVRPLNDTVRVTTATVLPFAVSASLVLREGPDGDVVAAEAQRRAREYVDERHALGAQIVLGALEARLYAPGVERVTLHSPTADIGGDTSEAPYCTTIEVAIDD</sequence>
<proteinExistence type="predicted"/>
<dbReference type="OrthoDB" id="9793802at2"/>
<evidence type="ECO:0000259" key="2">
    <source>
        <dbReference type="Pfam" id="PF26079"/>
    </source>
</evidence>
<organism evidence="3 4">
    <name type="scientific">Chromohalobacter canadensis</name>
    <dbReference type="NCBI Taxonomy" id="141389"/>
    <lineage>
        <taxon>Bacteria</taxon>
        <taxon>Pseudomonadati</taxon>
        <taxon>Pseudomonadota</taxon>
        <taxon>Gammaproteobacteria</taxon>
        <taxon>Oceanospirillales</taxon>
        <taxon>Halomonadaceae</taxon>
        <taxon>Chromohalobacter</taxon>
    </lineage>
</organism>
<feature type="domain" description="Baseplate J-like C-terminal" evidence="2">
    <location>
        <begin position="218"/>
        <end position="297"/>
    </location>
</feature>
<dbReference type="PANTHER" id="PTHR35862">
    <property type="entry name" value="FELS-2 PROPHAGE PROTEIN"/>
    <property type="match status" value="1"/>
</dbReference>
<evidence type="ECO:0000313" key="4">
    <source>
        <dbReference type="Proteomes" id="UP000219023"/>
    </source>
</evidence>
<dbReference type="RefSeq" id="WP_097023404.1">
    <property type="nucleotide sequence ID" value="NZ_OBQJ01000007.1"/>
</dbReference>
<dbReference type="InterPro" id="IPR052726">
    <property type="entry name" value="Phage_Baseplate_Hub"/>
</dbReference>
<dbReference type="EMBL" id="OBQJ01000007">
    <property type="protein sequence ID" value="SOC56467.1"/>
    <property type="molecule type" value="Genomic_DNA"/>
</dbReference>
<dbReference type="InterPro" id="IPR014507">
    <property type="entry name" value="Baseplate_assembly_J_pred"/>
</dbReference>
<dbReference type="InterPro" id="IPR058531">
    <property type="entry name" value="Baseplate_J_M"/>
</dbReference>
<dbReference type="InterPro" id="IPR058530">
    <property type="entry name" value="Baseplate_J-like_C"/>
</dbReference>
<evidence type="ECO:0000313" key="3">
    <source>
        <dbReference type="EMBL" id="SOC56467.1"/>
    </source>
</evidence>
<dbReference type="Proteomes" id="UP000219023">
    <property type="component" value="Unassembled WGS sequence"/>
</dbReference>
<gene>
    <name evidence="3" type="ORF">SAMN05421509_10763</name>
</gene>
<accession>A0A285VRF8</accession>
<dbReference type="Pfam" id="PF26079">
    <property type="entry name" value="Baseplate_J_C"/>
    <property type="match status" value="1"/>
</dbReference>
<name>A0A285VRF8_9GAMM</name>
<dbReference type="Pfam" id="PF26078">
    <property type="entry name" value="Baseplate_J_M"/>
    <property type="match status" value="1"/>
</dbReference>
<dbReference type="PANTHER" id="PTHR35862:SF1">
    <property type="entry name" value="FELS-2 PROPHAGE PROTEIN"/>
    <property type="match status" value="1"/>
</dbReference>
<reference evidence="3 4" key="1">
    <citation type="submission" date="2017-08" db="EMBL/GenBank/DDBJ databases">
        <authorList>
            <person name="de Groot N.N."/>
        </authorList>
    </citation>
    <scope>NUCLEOTIDE SEQUENCE [LARGE SCALE GENOMIC DNA]</scope>
    <source>
        <strain evidence="3 4">USBA 855</strain>
    </source>
</reference>
<protein>
    <submittedName>
        <fullName evidence="3">Phage-related baseplate assembly protein</fullName>
    </submittedName>
</protein>